<dbReference type="Proteomes" id="UP000022835">
    <property type="component" value="Unassembled WGS sequence"/>
</dbReference>
<proteinExistence type="predicted"/>
<comment type="caution">
    <text evidence="2">The sequence shown here is derived from an EMBL/GenBank/DDBJ whole genome shotgun (WGS) entry which is preliminary data.</text>
</comment>
<evidence type="ECO:0008006" key="4">
    <source>
        <dbReference type="Google" id="ProtNLM"/>
    </source>
</evidence>
<organism evidence="2 3">
    <name type="scientific">Mycolicibacterium aromaticivorans JS19b1 = JCM 16368</name>
    <dbReference type="NCBI Taxonomy" id="1440774"/>
    <lineage>
        <taxon>Bacteria</taxon>
        <taxon>Bacillati</taxon>
        <taxon>Actinomycetota</taxon>
        <taxon>Actinomycetes</taxon>
        <taxon>Mycobacteriales</taxon>
        <taxon>Mycobacteriaceae</taxon>
        <taxon>Mycolicibacterium</taxon>
    </lineage>
</organism>
<dbReference type="AlphaFoldDB" id="Z5X2B7"/>
<keyword evidence="3" id="KW-1185">Reference proteome</keyword>
<feature type="signal peptide" evidence="1">
    <location>
        <begin position="1"/>
        <end position="27"/>
    </location>
</feature>
<gene>
    <name evidence="2" type="ORF">Y900_030855</name>
</gene>
<keyword evidence="1" id="KW-0732">Signal</keyword>
<evidence type="ECO:0000256" key="1">
    <source>
        <dbReference type="SAM" id="SignalP"/>
    </source>
</evidence>
<protein>
    <recommendedName>
        <fullName evidence="4">Secreted protein</fullName>
    </recommendedName>
</protein>
<feature type="chain" id="PRO_5004991730" description="Secreted protein" evidence="1">
    <location>
        <begin position="28"/>
        <end position="121"/>
    </location>
</feature>
<evidence type="ECO:0000313" key="2">
    <source>
        <dbReference type="EMBL" id="KDE96729.1"/>
    </source>
</evidence>
<dbReference type="EMBL" id="JALN02000004">
    <property type="protein sequence ID" value="KDE96729.1"/>
    <property type="molecule type" value="Genomic_DNA"/>
</dbReference>
<reference evidence="2" key="1">
    <citation type="submission" date="2014-05" db="EMBL/GenBank/DDBJ databases">
        <title>Genome sequence of Mycobacterium aromaticivorans strain JS19b1T (= DSM 45407T).</title>
        <authorList>
            <person name="Kwak Y."/>
            <person name="Park G.-S."/>
            <person name="Li Q.X."/>
            <person name="Lee S.-E."/>
            <person name="Shin J.-H."/>
        </authorList>
    </citation>
    <scope>NUCLEOTIDE SEQUENCE [LARGE SCALE GENOMIC DNA]</scope>
    <source>
        <strain evidence="2">JS19b1</strain>
    </source>
</reference>
<dbReference type="RefSeq" id="WP_036349734.1">
    <property type="nucleotide sequence ID" value="NZ_JALN02000004.1"/>
</dbReference>
<evidence type="ECO:0000313" key="3">
    <source>
        <dbReference type="Proteomes" id="UP000022835"/>
    </source>
</evidence>
<name>Z5X2B7_9MYCO</name>
<sequence length="121" mass="13142">MKHFLTAVVLAPLAVASALVASPPASAHAGTKVDLNATCKYEHPDKPDAHVTNGQNMLNPYDAYSLTCINYVLSVPFGLTFEDLGPIDVQGWCDHKYGRGHHAQADTSTGLTLAWDRWYCV</sequence>
<accession>Z5X2B7</accession>